<dbReference type="STRING" id="155974.SAMN04487818_111162"/>
<dbReference type="Pfam" id="PF04149">
    <property type="entry name" value="DUF397"/>
    <property type="match status" value="1"/>
</dbReference>
<evidence type="ECO:0000313" key="4">
    <source>
        <dbReference type="Proteomes" id="UP000199051"/>
    </source>
</evidence>
<reference evidence="4" key="1">
    <citation type="submission" date="2016-10" db="EMBL/GenBank/DDBJ databases">
        <authorList>
            <person name="Varghese N."/>
            <person name="Submissions S."/>
        </authorList>
    </citation>
    <scope>NUCLEOTIDE SEQUENCE [LARGE SCALE GENOMIC DNA]</scope>
    <source>
        <strain evidence="4">DSM 44260</strain>
    </source>
</reference>
<gene>
    <name evidence="3" type="ORF">SAMN04487818_111162</name>
</gene>
<dbReference type="InterPro" id="IPR007278">
    <property type="entry name" value="DUF397"/>
</dbReference>
<protein>
    <recommendedName>
        <fullName evidence="2">DUF397 domain-containing protein</fullName>
    </recommendedName>
</protein>
<feature type="domain" description="DUF397" evidence="2">
    <location>
        <begin position="2"/>
        <end position="55"/>
    </location>
</feature>
<dbReference type="RefSeq" id="WP_092783435.1">
    <property type="nucleotide sequence ID" value="NZ_FOGI01000011.1"/>
</dbReference>
<proteinExistence type="predicted"/>
<name>A0A1H9WSD8_9PSEU</name>
<feature type="region of interest" description="Disordered" evidence="1">
    <location>
        <begin position="1"/>
        <end position="22"/>
    </location>
</feature>
<dbReference type="AlphaFoldDB" id="A0A1H9WSD8"/>
<dbReference type="Proteomes" id="UP000199051">
    <property type="component" value="Unassembled WGS sequence"/>
</dbReference>
<keyword evidence="4" id="KW-1185">Reference proteome</keyword>
<dbReference type="EMBL" id="FOGI01000011">
    <property type="protein sequence ID" value="SES36850.1"/>
    <property type="molecule type" value="Genomic_DNA"/>
</dbReference>
<sequence length="56" mass="6174">MTWRRSSFSGTGGGNNDCVEVAHPTPTTVHLRDTKNPTPTLRFPTRAFTSLLTRVS</sequence>
<accession>A0A1H9WSD8</accession>
<evidence type="ECO:0000259" key="2">
    <source>
        <dbReference type="Pfam" id="PF04149"/>
    </source>
</evidence>
<evidence type="ECO:0000313" key="3">
    <source>
        <dbReference type="EMBL" id="SES36850.1"/>
    </source>
</evidence>
<organism evidence="3 4">
    <name type="scientific">Actinokineospora terrae</name>
    <dbReference type="NCBI Taxonomy" id="155974"/>
    <lineage>
        <taxon>Bacteria</taxon>
        <taxon>Bacillati</taxon>
        <taxon>Actinomycetota</taxon>
        <taxon>Actinomycetes</taxon>
        <taxon>Pseudonocardiales</taxon>
        <taxon>Pseudonocardiaceae</taxon>
        <taxon>Actinokineospora</taxon>
    </lineage>
</organism>
<evidence type="ECO:0000256" key="1">
    <source>
        <dbReference type="SAM" id="MobiDB-lite"/>
    </source>
</evidence>